<gene>
    <name evidence="1" type="ORF">KK083_22110</name>
</gene>
<dbReference type="SUPFAM" id="SSF54637">
    <property type="entry name" value="Thioesterase/thiol ester dehydrase-isomerase"/>
    <property type="match status" value="1"/>
</dbReference>
<dbReference type="PANTHER" id="PTHR31793:SF24">
    <property type="entry name" value="LONG-CHAIN ACYL-COA THIOESTERASE FADM"/>
    <property type="match status" value="1"/>
</dbReference>
<dbReference type="Gene3D" id="3.10.129.10">
    <property type="entry name" value="Hotdog Thioesterase"/>
    <property type="match status" value="1"/>
</dbReference>
<evidence type="ECO:0000313" key="2">
    <source>
        <dbReference type="Proteomes" id="UP001319200"/>
    </source>
</evidence>
<dbReference type="Proteomes" id="UP001319200">
    <property type="component" value="Unassembled WGS sequence"/>
</dbReference>
<dbReference type="PANTHER" id="PTHR31793">
    <property type="entry name" value="4-HYDROXYBENZOYL-COA THIOESTERASE FAMILY MEMBER"/>
    <property type="match status" value="1"/>
</dbReference>
<dbReference type="InterPro" id="IPR029069">
    <property type="entry name" value="HotDog_dom_sf"/>
</dbReference>
<reference evidence="1 2" key="1">
    <citation type="submission" date="2021-05" db="EMBL/GenBank/DDBJ databases">
        <title>A Polyphasic approach of four new species of the genus Ohtaekwangia: Ohtaekwangia histidinii sp. nov., Ohtaekwangia cretensis sp. nov., Ohtaekwangia indiensis sp. nov., Ohtaekwangia reichenbachii sp. nov. from diverse environment.</title>
        <authorList>
            <person name="Octaviana S."/>
        </authorList>
    </citation>
    <scope>NUCLEOTIDE SEQUENCE [LARGE SCALE GENOMIC DNA]</scope>
    <source>
        <strain evidence="1 2">PWU4</strain>
    </source>
</reference>
<keyword evidence="2" id="KW-1185">Reference proteome</keyword>
<name>A0AAP2GR38_9BACT</name>
<dbReference type="Pfam" id="PF13279">
    <property type="entry name" value="4HBT_2"/>
    <property type="match status" value="1"/>
</dbReference>
<accession>A0AAP2GR38</accession>
<evidence type="ECO:0000313" key="1">
    <source>
        <dbReference type="EMBL" id="MBT1699610.1"/>
    </source>
</evidence>
<dbReference type="GO" id="GO:0047617">
    <property type="term" value="F:fatty acyl-CoA hydrolase activity"/>
    <property type="evidence" value="ECO:0007669"/>
    <property type="project" value="TreeGrafter"/>
</dbReference>
<sequence>MTKYSQTIQIRWADIDANRHLRHSVYYDYGAAMRMNVLSSGGLTTKKLEEFMLGPILFREEAIFRREVLLEDQITLDVALVKTTEDFGRWSLRHHFKKADGTLAAILNIDGAWMDLSKRKLAAPNEFIRNIFNDFPKSEDFQLITLEKKA</sequence>
<dbReference type="RefSeq" id="WP_254167676.1">
    <property type="nucleotide sequence ID" value="NZ_JAHESF010000027.1"/>
</dbReference>
<proteinExistence type="predicted"/>
<comment type="caution">
    <text evidence="1">The sequence shown here is derived from an EMBL/GenBank/DDBJ whole genome shotgun (WGS) entry which is preliminary data.</text>
</comment>
<dbReference type="InterPro" id="IPR050563">
    <property type="entry name" value="4-hydroxybenzoyl-CoA_TE"/>
</dbReference>
<protein>
    <submittedName>
        <fullName evidence="1">Acyl-CoA thioesterase</fullName>
    </submittedName>
</protein>
<dbReference type="CDD" id="cd00586">
    <property type="entry name" value="4HBT"/>
    <property type="match status" value="1"/>
</dbReference>
<organism evidence="1 2">
    <name type="scientific">Chryseosolibacter histidini</name>
    <dbReference type="NCBI Taxonomy" id="2782349"/>
    <lineage>
        <taxon>Bacteria</taxon>
        <taxon>Pseudomonadati</taxon>
        <taxon>Bacteroidota</taxon>
        <taxon>Cytophagia</taxon>
        <taxon>Cytophagales</taxon>
        <taxon>Chryseotaleaceae</taxon>
        <taxon>Chryseosolibacter</taxon>
    </lineage>
</organism>
<dbReference type="AlphaFoldDB" id="A0AAP2GR38"/>
<dbReference type="EMBL" id="JAHESF010000027">
    <property type="protein sequence ID" value="MBT1699610.1"/>
    <property type="molecule type" value="Genomic_DNA"/>
</dbReference>